<dbReference type="Pfam" id="PF02585">
    <property type="entry name" value="PIG-L"/>
    <property type="match status" value="1"/>
</dbReference>
<dbReference type="Proteomes" id="UP000262056">
    <property type="component" value="Unassembled WGS sequence"/>
</dbReference>
<dbReference type="PANTHER" id="PTHR12993">
    <property type="entry name" value="N-ACETYLGLUCOSAMINYL-PHOSPHATIDYLINOSITOL DE-N-ACETYLASE-RELATED"/>
    <property type="match status" value="1"/>
</dbReference>
<dbReference type="SUPFAM" id="SSF102588">
    <property type="entry name" value="LmbE-like"/>
    <property type="match status" value="1"/>
</dbReference>
<organism evidence="1 2">
    <name type="scientific">candidate division WWE3 bacterium</name>
    <dbReference type="NCBI Taxonomy" id="2053526"/>
    <lineage>
        <taxon>Bacteria</taxon>
        <taxon>Katanobacteria</taxon>
    </lineage>
</organism>
<gene>
    <name evidence="1" type="ORF">DIU24_03685</name>
</gene>
<protein>
    <recommendedName>
        <fullName evidence="3">PIG-L family deacetylase</fullName>
    </recommendedName>
</protein>
<sequence length="236" mass="27052">MNLVVNFRPLNLSINANSKVLFIYPHPDDETYANGALIQRLTMNKVSTKCVCLTKGGASTLQYGIVGNNLEEIRQKEFISVMKYLNVSDYEILDLEDNNLTQNTNLAEIIKAQISSYSPTHVITYEPMGIYGHKDHIIVSKAVFDLQKDYKFVLLYSTVSPNYKPDKDSLAMAENPENIKPIKRNLVLYLTPVEIIEKLKALSLYKSQVSIKHNFIHNLVHVVYLAREYYYKKDLV</sequence>
<evidence type="ECO:0000313" key="1">
    <source>
        <dbReference type="EMBL" id="HCQ40780.1"/>
    </source>
</evidence>
<dbReference type="Gene3D" id="3.40.50.10320">
    <property type="entry name" value="LmbE-like"/>
    <property type="match status" value="1"/>
</dbReference>
<dbReference type="InterPro" id="IPR024078">
    <property type="entry name" value="LmbE-like_dom_sf"/>
</dbReference>
<dbReference type="GO" id="GO:0000225">
    <property type="term" value="F:N-acetylglucosaminylphosphatidylinositol deacetylase activity"/>
    <property type="evidence" value="ECO:0007669"/>
    <property type="project" value="TreeGrafter"/>
</dbReference>
<reference evidence="1 2" key="1">
    <citation type="journal article" date="2018" name="Nat. Biotechnol.">
        <title>A standardized bacterial taxonomy based on genome phylogeny substantially revises the tree of life.</title>
        <authorList>
            <person name="Parks D.H."/>
            <person name="Chuvochina M."/>
            <person name="Waite D.W."/>
            <person name="Rinke C."/>
            <person name="Skarshewski A."/>
            <person name="Chaumeil P.A."/>
            <person name="Hugenholtz P."/>
        </authorList>
    </citation>
    <scope>NUCLEOTIDE SEQUENCE [LARGE SCALE GENOMIC DNA]</scope>
    <source>
        <strain evidence="1">UBA12021</strain>
    </source>
</reference>
<evidence type="ECO:0008006" key="3">
    <source>
        <dbReference type="Google" id="ProtNLM"/>
    </source>
</evidence>
<dbReference type="AlphaFoldDB" id="A0A656PPQ1"/>
<comment type="caution">
    <text evidence="1">The sequence shown here is derived from an EMBL/GenBank/DDBJ whole genome shotgun (WGS) entry which is preliminary data.</text>
</comment>
<evidence type="ECO:0000313" key="2">
    <source>
        <dbReference type="Proteomes" id="UP000262056"/>
    </source>
</evidence>
<dbReference type="EMBL" id="DQFB01000004">
    <property type="protein sequence ID" value="HCQ40780.1"/>
    <property type="molecule type" value="Genomic_DNA"/>
</dbReference>
<dbReference type="PANTHER" id="PTHR12993:SF11">
    <property type="entry name" value="N-ACETYLGLUCOSAMINYL-PHOSPHATIDYLINOSITOL DE-N-ACETYLASE"/>
    <property type="match status" value="1"/>
</dbReference>
<dbReference type="InterPro" id="IPR003737">
    <property type="entry name" value="GlcNAc_PI_deacetylase-related"/>
</dbReference>
<accession>A0A656PPQ1</accession>
<proteinExistence type="predicted"/>
<name>A0A656PPQ1_UNCKA</name>